<dbReference type="InterPro" id="IPR006439">
    <property type="entry name" value="HAD-SF_hydro_IA"/>
</dbReference>
<dbReference type="InterPro" id="IPR023198">
    <property type="entry name" value="PGP-like_dom2"/>
</dbReference>
<sequence>MTAEIRHIVYDIGQVLVHYDPLIPFKRIIPDEEKRNRFFAEVCTNAWNHEQDRGRPWTEAEAEAIARHPEEADNIRAFRANWEEMIPYCYDDSVALFRKLAASKHDVTLLTNFAPDTFTICRARYPFLEEGRGITVSGEIGMVKPDRDIFERHAETFGLTPEATLFIDDKAENIEGAKTAGWHGIRFIDAAQLERDLAKYGITV</sequence>
<dbReference type="OrthoDB" id="9807742at2"/>
<dbReference type="Proteomes" id="UP000191135">
    <property type="component" value="Chromosome"/>
</dbReference>
<dbReference type="InterPro" id="IPR036412">
    <property type="entry name" value="HAD-like_sf"/>
</dbReference>
<accession>A0A1U9Z5Q2</accession>
<dbReference type="Gene3D" id="3.40.50.1000">
    <property type="entry name" value="HAD superfamily/HAD-like"/>
    <property type="match status" value="1"/>
</dbReference>
<dbReference type="KEGG" id="mmed:Mame_03745"/>
<proteinExistence type="predicted"/>
<dbReference type="PANTHER" id="PTHR43611:SF3">
    <property type="entry name" value="FLAVIN MONONUCLEOTIDE HYDROLASE 1, CHLOROPLATIC"/>
    <property type="match status" value="1"/>
</dbReference>
<dbReference type="EC" id="3.1.3.-" evidence="1"/>
<protein>
    <submittedName>
        <fullName evidence="1">Alpha-D-glucose-1-phosphate phosphatase YihX</fullName>
        <ecNumber evidence="1">3.1.3.-</ecNumber>
    </submittedName>
</protein>
<dbReference type="SUPFAM" id="SSF56784">
    <property type="entry name" value="HAD-like"/>
    <property type="match status" value="1"/>
</dbReference>
<evidence type="ECO:0000313" key="2">
    <source>
        <dbReference type="Proteomes" id="UP000191135"/>
    </source>
</evidence>
<keyword evidence="1" id="KW-0378">Hydrolase</keyword>
<dbReference type="InterPro" id="IPR023214">
    <property type="entry name" value="HAD_sf"/>
</dbReference>
<dbReference type="Pfam" id="PF00702">
    <property type="entry name" value="Hydrolase"/>
    <property type="match status" value="1"/>
</dbReference>
<name>A0A1U9Z5Q2_9HYPH</name>
<organism evidence="1 2">
    <name type="scientific">Martelella mediterranea DSM 17316</name>
    <dbReference type="NCBI Taxonomy" id="1122214"/>
    <lineage>
        <taxon>Bacteria</taxon>
        <taxon>Pseudomonadati</taxon>
        <taxon>Pseudomonadota</taxon>
        <taxon>Alphaproteobacteria</taxon>
        <taxon>Hyphomicrobiales</taxon>
        <taxon>Aurantimonadaceae</taxon>
        <taxon>Martelella</taxon>
    </lineage>
</organism>
<dbReference type="Gene3D" id="1.10.150.240">
    <property type="entry name" value="Putative phosphatase, domain 2"/>
    <property type="match status" value="1"/>
</dbReference>
<keyword evidence="2" id="KW-1185">Reference proteome</keyword>
<gene>
    <name evidence="1" type="primary">yihX_2</name>
    <name evidence="1" type="ORF">Mame_03745</name>
</gene>
<dbReference type="eggNOG" id="COG1011">
    <property type="taxonomic scope" value="Bacteria"/>
</dbReference>
<dbReference type="CDD" id="cd02603">
    <property type="entry name" value="HAD_sEH-N_like"/>
    <property type="match status" value="1"/>
</dbReference>
<dbReference type="EMBL" id="CP020330">
    <property type="protein sequence ID" value="AQZ53049.1"/>
    <property type="molecule type" value="Genomic_DNA"/>
</dbReference>
<dbReference type="NCBIfam" id="TIGR01509">
    <property type="entry name" value="HAD-SF-IA-v3"/>
    <property type="match status" value="1"/>
</dbReference>
<evidence type="ECO:0000313" key="1">
    <source>
        <dbReference type="EMBL" id="AQZ53049.1"/>
    </source>
</evidence>
<dbReference type="STRING" id="1122214.Mame_03745"/>
<reference evidence="1 2" key="1">
    <citation type="submission" date="2017-03" db="EMBL/GenBank/DDBJ databases">
        <title>Foreign affairs: Plasmid Transfer between Roseobacters and Rhizobia.</title>
        <authorList>
            <person name="Bartling P."/>
            <person name="Bunk B."/>
            <person name="Overmann J."/>
            <person name="Brinkmann H."/>
            <person name="Petersen J."/>
        </authorList>
    </citation>
    <scope>NUCLEOTIDE SEQUENCE [LARGE SCALE GENOMIC DNA]</scope>
    <source>
        <strain evidence="1 2">MACL11</strain>
    </source>
</reference>
<dbReference type="AlphaFoldDB" id="A0A1U9Z5Q2"/>
<dbReference type="GO" id="GO:0016787">
    <property type="term" value="F:hydrolase activity"/>
    <property type="evidence" value="ECO:0007669"/>
    <property type="project" value="UniProtKB-KW"/>
</dbReference>
<dbReference type="PANTHER" id="PTHR43611">
    <property type="entry name" value="ALPHA-D-GLUCOSE 1-PHOSPHATE PHOSPHATASE"/>
    <property type="match status" value="1"/>
</dbReference>
<dbReference type="RefSeq" id="WP_018066655.1">
    <property type="nucleotide sequence ID" value="NZ_AQWH01000026.1"/>
</dbReference>